<feature type="domain" description="Orn/Lys/Arg decarboxylases family 1 pyridoxal-P attachment site" evidence="6">
    <location>
        <begin position="225"/>
        <end position="239"/>
    </location>
</feature>
<protein>
    <submittedName>
        <fullName evidence="7">Lysine decarboxylase</fullName>
        <ecNumber evidence="7">4.1.1.18</ecNumber>
    </submittedName>
</protein>
<comment type="caution">
    <text evidence="7">The sequence shown here is derived from an EMBL/GenBank/DDBJ whole genome shotgun (WGS) entry which is preliminary data.</text>
</comment>
<reference evidence="7 8" key="1">
    <citation type="submission" date="2023-07" db="EMBL/GenBank/DDBJ databases">
        <title>Genomic Encyclopedia of Type Strains, Phase IV (KMG-IV): sequencing the most valuable type-strain genomes for metagenomic binning, comparative biology and taxonomic classification.</title>
        <authorList>
            <person name="Goeker M."/>
        </authorList>
    </citation>
    <scope>NUCLEOTIDE SEQUENCE [LARGE SCALE GENOMIC DNA]</scope>
    <source>
        <strain evidence="7 8">DSM 12751</strain>
    </source>
</reference>
<dbReference type="InterPro" id="IPR036633">
    <property type="entry name" value="Prn/Lys/Arg_de-COase_C_sf"/>
</dbReference>
<dbReference type="Gene3D" id="3.90.100.10">
    <property type="entry name" value="Orn/Lys/Arg decarboxylase, C-terminal domain"/>
    <property type="match status" value="1"/>
</dbReference>
<dbReference type="InterPro" id="IPR008286">
    <property type="entry name" value="Prn/Lys/Arg_de-COase_C"/>
</dbReference>
<dbReference type="InterPro" id="IPR000310">
    <property type="entry name" value="Orn/Lys/Arg_deCO2ase_major_dom"/>
</dbReference>
<gene>
    <name evidence="7" type="ORF">J2S11_002851</name>
</gene>
<dbReference type="Proteomes" id="UP001235840">
    <property type="component" value="Unassembled WGS sequence"/>
</dbReference>
<dbReference type="InterPro" id="IPR052357">
    <property type="entry name" value="Orn_Lys_Arg_decarboxylase-I"/>
</dbReference>
<dbReference type="CDD" id="cd00615">
    <property type="entry name" value="Orn_deC_like"/>
    <property type="match status" value="1"/>
</dbReference>
<name>A0ABT9W265_9BACI</name>
<dbReference type="Pfam" id="PF01276">
    <property type="entry name" value="OKR_DC_1"/>
    <property type="match status" value="1"/>
</dbReference>
<dbReference type="EC" id="4.1.1.18" evidence="7"/>
<proteinExistence type="inferred from homology"/>
<evidence type="ECO:0000256" key="4">
    <source>
        <dbReference type="ARBA" id="ARBA00022898"/>
    </source>
</evidence>
<dbReference type="SUPFAM" id="SSF53383">
    <property type="entry name" value="PLP-dependent transferases"/>
    <property type="match status" value="1"/>
</dbReference>
<keyword evidence="3" id="KW-0210">Decarboxylase</keyword>
<dbReference type="PANTHER" id="PTHR43277">
    <property type="entry name" value="ARGININE DECARBOXYLASE"/>
    <property type="match status" value="1"/>
</dbReference>
<dbReference type="PANTHER" id="PTHR43277:SF4">
    <property type="entry name" value="ARGININE DECARBOXYLASE"/>
    <property type="match status" value="1"/>
</dbReference>
<keyword evidence="4" id="KW-0663">Pyridoxal phosphate</keyword>
<evidence type="ECO:0000256" key="3">
    <source>
        <dbReference type="ARBA" id="ARBA00022793"/>
    </source>
</evidence>
<evidence type="ECO:0000313" key="8">
    <source>
        <dbReference type="Proteomes" id="UP001235840"/>
    </source>
</evidence>
<dbReference type="Gene3D" id="3.90.1150.10">
    <property type="entry name" value="Aspartate Aminotransferase, domain 1"/>
    <property type="match status" value="1"/>
</dbReference>
<organism evidence="7 8">
    <name type="scientific">Caldalkalibacillus horti</name>
    <dbReference type="NCBI Taxonomy" id="77523"/>
    <lineage>
        <taxon>Bacteria</taxon>
        <taxon>Bacillati</taxon>
        <taxon>Bacillota</taxon>
        <taxon>Bacilli</taxon>
        <taxon>Bacillales</taxon>
        <taxon>Bacillaceae</taxon>
        <taxon>Caldalkalibacillus</taxon>
    </lineage>
</organism>
<dbReference type="InterPro" id="IPR015422">
    <property type="entry name" value="PyrdxlP-dep_Trfase_small"/>
</dbReference>
<comment type="cofactor">
    <cofactor evidence="1">
        <name>pyridoxal 5'-phosphate</name>
        <dbReference type="ChEBI" id="CHEBI:597326"/>
    </cofactor>
</comment>
<comment type="similarity">
    <text evidence="2">Belongs to the Orn/Lys/Arg decarboxylase class-I family.</text>
</comment>
<accession>A0ABT9W265</accession>
<dbReference type="PROSITE" id="PS00703">
    <property type="entry name" value="OKR_DC_1"/>
    <property type="match status" value="1"/>
</dbReference>
<dbReference type="Pfam" id="PF03711">
    <property type="entry name" value="OKR_DC_1_C"/>
    <property type="match status" value="1"/>
</dbReference>
<dbReference type="SUPFAM" id="SSF55904">
    <property type="entry name" value="Ornithine decarboxylase C-terminal domain"/>
    <property type="match status" value="1"/>
</dbReference>
<keyword evidence="5 7" id="KW-0456">Lyase</keyword>
<evidence type="ECO:0000259" key="6">
    <source>
        <dbReference type="PROSITE" id="PS00703"/>
    </source>
</evidence>
<keyword evidence="8" id="KW-1185">Reference proteome</keyword>
<dbReference type="InterPro" id="IPR015424">
    <property type="entry name" value="PyrdxlP-dep_Trfase"/>
</dbReference>
<evidence type="ECO:0000313" key="7">
    <source>
        <dbReference type="EMBL" id="MDQ0166935.1"/>
    </source>
</evidence>
<evidence type="ECO:0000256" key="2">
    <source>
        <dbReference type="ARBA" id="ARBA00010671"/>
    </source>
</evidence>
<dbReference type="InterPro" id="IPR015421">
    <property type="entry name" value="PyrdxlP-dep_Trfase_major"/>
</dbReference>
<dbReference type="EMBL" id="JAUSTY010000011">
    <property type="protein sequence ID" value="MDQ0166935.1"/>
    <property type="molecule type" value="Genomic_DNA"/>
</dbReference>
<dbReference type="Gene3D" id="3.40.640.10">
    <property type="entry name" value="Type I PLP-dependent aspartate aminotransferase-like (Major domain)"/>
    <property type="match status" value="1"/>
</dbReference>
<dbReference type="GO" id="GO:0008923">
    <property type="term" value="F:lysine decarboxylase activity"/>
    <property type="evidence" value="ECO:0007669"/>
    <property type="project" value="UniProtKB-EC"/>
</dbReference>
<evidence type="ECO:0000256" key="5">
    <source>
        <dbReference type="ARBA" id="ARBA00023239"/>
    </source>
</evidence>
<sequence>MSKTLNHHETPLFTGVTNHAKKNPIQFHIPGHKKGAGMNPDFREFIGENALSIDLINIGPLDDLHHPKGMIKEAQELAADAFGADYTFFNVQGTSGAIMTMILSVCSPGDKIIIPRNVHKSISTAIILAGAIPVFIHPVMDKRLGIAHGITTSAVRTALEQNPDAKAVLVINPTYFGVAANLKEIVEVAHSFSVPVLVDEAHGVHIHFHQDLPMSAMEAGADMAATSVHKLGGSMTQSSVLNVRGKLISPKRIQTVMSMLTTTSTSYLLLSSLDVARKQLVLHGKEMVSTAIELADWARSEINLLAPLYCMGDEIVGRDESTFDLDPTKLLIHVRDLGMTGFEVENWLRDTQNIEVEMSDLYNILCLVTPGDTKDSVNSLVQALKQLVEYAARQDSSHVNGPEIELPKIPRLAMTPRDAFYAETELVPFHQSHGRIIAEFIMVYPPGIPVLLPGEIITQENLDYIQYNLEVGLPVQGPEDFDFRYLRVIKVHQAIT</sequence>
<evidence type="ECO:0000256" key="1">
    <source>
        <dbReference type="ARBA" id="ARBA00001933"/>
    </source>
</evidence>